<evidence type="ECO:0000256" key="2">
    <source>
        <dbReference type="SAM" id="Phobius"/>
    </source>
</evidence>
<dbReference type="AlphaFoldDB" id="A0A285FEY6"/>
<dbReference type="EMBL" id="OBDY01000001">
    <property type="protein sequence ID" value="SNY09828.1"/>
    <property type="molecule type" value="Genomic_DNA"/>
</dbReference>
<dbReference type="Proteomes" id="UP000219612">
    <property type="component" value="Unassembled WGS sequence"/>
</dbReference>
<feature type="region of interest" description="Disordered" evidence="1">
    <location>
        <begin position="148"/>
        <end position="267"/>
    </location>
</feature>
<reference evidence="3 4" key="1">
    <citation type="submission" date="2017-09" db="EMBL/GenBank/DDBJ databases">
        <authorList>
            <person name="Ehlers B."/>
            <person name="Leendertz F.H."/>
        </authorList>
    </citation>
    <scope>NUCLEOTIDE SEQUENCE [LARGE SCALE GENOMIC DNA]</scope>
    <source>
        <strain evidence="3 4">CGMCC 4.6857</strain>
    </source>
</reference>
<feature type="transmembrane region" description="Helical" evidence="2">
    <location>
        <begin position="122"/>
        <end position="144"/>
    </location>
</feature>
<keyword evidence="4" id="KW-1185">Reference proteome</keyword>
<organism evidence="3 4">
    <name type="scientific">Paractinoplanes atraurantiacus</name>
    <dbReference type="NCBI Taxonomy" id="1036182"/>
    <lineage>
        <taxon>Bacteria</taxon>
        <taxon>Bacillati</taxon>
        <taxon>Actinomycetota</taxon>
        <taxon>Actinomycetes</taxon>
        <taxon>Micromonosporales</taxon>
        <taxon>Micromonosporaceae</taxon>
        <taxon>Paractinoplanes</taxon>
    </lineage>
</organism>
<feature type="compositionally biased region" description="Low complexity" evidence="1">
    <location>
        <begin position="151"/>
        <end position="166"/>
    </location>
</feature>
<feature type="transmembrane region" description="Helical" evidence="2">
    <location>
        <begin position="59"/>
        <end position="77"/>
    </location>
</feature>
<feature type="transmembrane region" description="Helical" evidence="2">
    <location>
        <begin position="89"/>
        <end position="110"/>
    </location>
</feature>
<feature type="transmembrane region" description="Helical" evidence="2">
    <location>
        <begin position="20"/>
        <end position="39"/>
    </location>
</feature>
<protein>
    <submittedName>
        <fullName evidence="3">Uncharacterized protein</fullName>
    </submittedName>
</protein>
<gene>
    <name evidence="3" type="ORF">SAMN05421748_101903</name>
</gene>
<keyword evidence="2" id="KW-1133">Transmembrane helix</keyword>
<accession>A0A285FEY6</accession>
<proteinExistence type="predicted"/>
<sequence length="362" mass="37968">MSLVSTIIKVLRNALVSGRFWAYMGSTLGAAVSIAANVAHSYIPPTGSPDTWTPKPGAVIGAIVWPVFLFIAVEILARVAWPHRWWWQLLRFISVTPVAAVAALVSYRHLSGLLAYYGEEDIVRVLGPLAVDGLMVMATGALLATGHRDTTPAASTTTQTTQSTTSHDLPVPAPANPVDTAPSAPAVPPRTTAATPTGDTTPQPRTTPAPTPEPAADTRTDVPTPAQVATRVTPDPAKLPLRSPAERPATPGVSKPRPRKTAPTRAAEHLAAPADDFSVSEPEPAQLPLPYTVDPALLVKARETAEQYRTEHGVPIKAGQLAARLKVNSDVAAQALAVLDLGPNSPTTPVPTVNGNPVKASR</sequence>
<feature type="region of interest" description="Disordered" evidence="1">
    <location>
        <begin position="341"/>
        <end position="362"/>
    </location>
</feature>
<evidence type="ECO:0000256" key="1">
    <source>
        <dbReference type="SAM" id="MobiDB-lite"/>
    </source>
</evidence>
<name>A0A285FEY6_9ACTN</name>
<keyword evidence="2" id="KW-0472">Membrane</keyword>
<feature type="compositionally biased region" description="Low complexity" evidence="1">
    <location>
        <begin position="180"/>
        <end position="204"/>
    </location>
</feature>
<evidence type="ECO:0000313" key="4">
    <source>
        <dbReference type="Proteomes" id="UP000219612"/>
    </source>
</evidence>
<evidence type="ECO:0000313" key="3">
    <source>
        <dbReference type="EMBL" id="SNY09828.1"/>
    </source>
</evidence>
<keyword evidence="2" id="KW-0812">Transmembrane</keyword>